<evidence type="ECO:0000256" key="2">
    <source>
        <dbReference type="ARBA" id="ARBA00006218"/>
    </source>
</evidence>
<dbReference type="Gene3D" id="3.30.1380.20">
    <property type="entry name" value="Trafficking protein particle complex subunit 3"/>
    <property type="match status" value="1"/>
</dbReference>
<sequence>MSLTQARGEVNMDAYLALFAELVSYCRDRVESVMALQEKLSQLGYRIGRRALDLIVAREKISKRDTRLLSILNFIALTLWTFLYGKQADSLKKVRDSELEYYIEEAEPLVNKYISVPADYGHFNCAAFSAGIINGVLNSAGFPAEVTAKVLARDNENESAAQGQPLTIYYIKFEPEVLEREQRLGT</sequence>
<accession>A0A2V3IFJ0</accession>
<dbReference type="GO" id="GO:1990071">
    <property type="term" value="C:TRAPPII protein complex"/>
    <property type="evidence" value="ECO:0007669"/>
    <property type="project" value="TreeGrafter"/>
</dbReference>
<dbReference type="Proteomes" id="UP000247409">
    <property type="component" value="Unassembled WGS sequence"/>
</dbReference>
<gene>
    <name evidence="9" type="ORF">BWQ96_09434</name>
</gene>
<evidence type="ECO:0000313" key="9">
    <source>
        <dbReference type="EMBL" id="PXF40844.1"/>
    </source>
</evidence>
<dbReference type="GO" id="GO:1990070">
    <property type="term" value="C:TRAPPI protein complex"/>
    <property type="evidence" value="ECO:0007669"/>
    <property type="project" value="TreeGrafter"/>
</dbReference>
<evidence type="ECO:0000256" key="6">
    <source>
        <dbReference type="ARBA" id="ARBA00023034"/>
    </source>
</evidence>
<evidence type="ECO:0000256" key="4">
    <source>
        <dbReference type="ARBA" id="ARBA00022824"/>
    </source>
</evidence>
<dbReference type="EMBL" id="NBIV01000257">
    <property type="protein sequence ID" value="PXF40844.1"/>
    <property type="molecule type" value="Genomic_DNA"/>
</dbReference>
<name>A0A2V3IFJ0_9FLOR</name>
<comment type="subunit">
    <text evidence="7">Part of the multisubunit TRAPP (transport protein particle) complex.</text>
</comment>
<keyword evidence="8" id="KW-0472">Membrane</keyword>
<keyword evidence="3 7" id="KW-0813">Transport</keyword>
<dbReference type="FunFam" id="3.30.1380.20:FF:000002">
    <property type="entry name" value="Trafficking protein particle complex subunit"/>
    <property type="match status" value="1"/>
</dbReference>
<reference evidence="9 10" key="1">
    <citation type="journal article" date="2018" name="Mol. Biol. Evol.">
        <title>Analysis of the draft genome of the red seaweed Gracilariopsis chorda provides insights into genome size evolution in Rhodophyta.</title>
        <authorList>
            <person name="Lee J."/>
            <person name="Yang E.C."/>
            <person name="Graf L."/>
            <person name="Yang J.H."/>
            <person name="Qiu H."/>
            <person name="Zel Zion U."/>
            <person name="Chan C.X."/>
            <person name="Stephens T.G."/>
            <person name="Weber A.P.M."/>
            <person name="Boo G.H."/>
            <person name="Boo S.M."/>
            <person name="Kim K.M."/>
            <person name="Shin Y."/>
            <person name="Jung M."/>
            <person name="Lee S.J."/>
            <person name="Yim H.S."/>
            <person name="Lee J.H."/>
            <person name="Bhattacharya D."/>
            <person name="Yoon H.S."/>
        </authorList>
    </citation>
    <scope>NUCLEOTIDE SEQUENCE [LARGE SCALE GENOMIC DNA]</scope>
    <source>
        <strain evidence="9 10">SKKU-2015</strain>
        <tissue evidence="9">Whole body</tissue>
    </source>
</reference>
<evidence type="ECO:0000256" key="5">
    <source>
        <dbReference type="ARBA" id="ARBA00022892"/>
    </source>
</evidence>
<evidence type="ECO:0000313" key="10">
    <source>
        <dbReference type="Proteomes" id="UP000247409"/>
    </source>
</evidence>
<organism evidence="9 10">
    <name type="scientific">Gracilariopsis chorda</name>
    <dbReference type="NCBI Taxonomy" id="448386"/>
    <lineage>
        <taxon>Eukaryota</taxon>
        <taxon>Rhodophyta</taxon>
        <taxon>Florideophyceae</taxon>
        <taxon>Rhodymeniophycidae</taxon>
        <taxon>Gracilariales</taxon>
        <taxon>Gracilariaceae</taxon>
        <taxon>Gracilariopsis</taxon>
    </lineage>
</organism>
<dbReference type="InterPro" id="IPR024096">
    <property type="entry name" value="NO_sig/Golgi_transp_ligand-bd"/>
</dbReference>
<evidence type="ECO:0000256" key="1">
    <source>
        <dbReference type="ARBA" id="ARBA00004240"/>
    </source>
</evidence>
<protein>
    <recommendedName>
        <fullName evidence="7">Trafficking protein particle complex subunit</fullName>
    </recommendedName>
</protein>
<dbReference type="PANTHER" id="PTHR20902">
    <property type="entry name" value="41-2 PROTEIN ANTIGEN-RELATED"/>
    <property type="match status" value="1"/>
</dbReference>
<dbReference type="InterPro" id="IPR007194">
    <property type="entry name" value="TRAPP_component"/>
</dbReference>
<dbReference type="GO" id="GO:0006888">
    <property type="term" value="P:endoplasmic reticulum to Golgi vesicle-mediated transport"/>
    <property type="evidence" value="ECO:0007669"/>
    <property type="project" value="TreeGrafter"/>
</dbReference>
<dbReference type="GO" id="GO:1990072">
    <property type="term" value="C:TRAPPIII protein complex"/>
    <property type="evidence" value="ECO:0007669"/>
    <property type="project" value="TreeGrafter"/>
</dbReference>
<dbReference type="GO" id="GO:0005783">
    <property type="term" value="C:endoplasmic reticulum"/>
    <property type="evidence" value="ECO:0007669"/>
    <property type="project" value="UniProtKB-SubCell"/>
</dbReference>
<evidence type="ECO:0000256" key="3">
    <source>
        <dbReference type="ARBA" id="ARBA00022448"/>
    </source>
</evidence>
<dbReference type="PANTHER" id="PTHR20902:SF0">
    <property type="entry name" value="TRAFFICKING PROTEIN PARTICLE COMPLEX SUBUNIT 5"/>
    <property type="match status" value="1"/>
</dbReference>
<dbReference type="InterPro" id="IPR016696">
    <property type="entry name" value="TRAPP-I_su5"/>
</dbReference>
<dbReference type="CDD" id="cd14943">
    <property type="entry name" value="TRAPPC5_Trs31"/>
    <property type="match status" value="1"/>
</dbReference>
<evidence type="ECO:0000256" key="8">
    <source>
        <dbReference type="SAM" id="Phobius"/>
    </source>
</evidence>
<dbReference type="Pfam" id="PF04051">
    <property type="entry name" value="TRAPP"/>
    <property type="match status" value="1"/>
</dbReference>
<dbReference type="AlphaFoldDB" id="A0A2V3IFJ0"/>
<keyword evidence="5 7" id="KW-0931">ER-Golgi transport</keyword>
<keyword evidence="6 7" id="KW-0333">Golgi apparatus</keyword>
<feature type="transmembrane region" description="Helical" evidence="8">
    <location>
        <begin position="68"/>
        <end position="85"/>
    </location>
</feature>
<proteinExistence type="inferred from homology"/>
<dbReference type="OrthoDB" id="10254842at2759"/>
<keyword evidence="8" id="KW-0812">Transmembrane</keyword>
<dbReference type="SUPFAM" id="SSF111126">
    <property type="entry name" value="Ligand-binding domain in the NO signalling and Golgi transport"/>
    <property type="match status" value="1"/>
</dbReference>
<comment type="caution">
    <text evidence="9">The sequence shown here is derived from an EMBL/GenBank/DDBJ whole genome shotgun (WGS) entry which is preliminary data.</text>
</comment>
<dbReference type="STRING" id="448386.A0A2V3IFJ0"/>
<dbReference type="PIRSF" id="PIRSF017479">
    <property type="entry name" value="TRAPP_I_complex_Trs31"/>
    <property type="match status" value="1"/>
</dbReference>
<comment type="similarity">
    <text evidence="2 7">Belongs to the TRAPP small subunits family. BET3 subfamily.</text>
</comment>
<keyword evidence="10" id="KW-1185">Reference proteome</keyword>
<keyword evidence="4 7" id="KW-0256">Endoplasmic reticulum</keyword>
<comment type="subcellular location">
    <subcellularLocation>
        <location evidence="1">Endoplasmic reticulum</location>
    </subcellularLocation>
    <subcellularLocation>
        <location evidence="7">Golgi apparatus</location>
        <location evidence="7">cis-Golgi network</location>
    </subcellularLocation>
</comment>
<keyword evidence="8" id="KW-1133">Transmembrane helix</keyword>
<evidence type="ECO:0000256" key="7">
    <source>
        <dbReference type="PIRNR" id="PIRNR017479"/>
    </source>
</evidence>